<organism evidence="2 3">
    <name type="scientific">Spodoptera litura</name>
    <name type="common">Asian cotton leafworm</name>
    <dbReference type="NCBI Taxonomy" id="69820"/>
    <lineage>
        <taxon>Eukaryota</taxon>
        <taxon>Metazoa</taxon>
        <taxon>Ecdysozoa</taxon>
        <taxon>Arthropoda</taxon>
        <taxon>Hexapoda</taxon>
        <taxon>Insecta</taxon>
        <taxon>Pterygota</taxon>
        <taxon>Neoptera</taxon>
        <taxon>Endopterygota</taxon>
        <taxon>Lepidoptera</taxon>
        <taxon>Glossata</taxon>
        <taxon>Ditrysia</taxon>
        <taxon>Noctuoidea</taxon>
        <taxon>Noctuidae</taxon>
        <taxon>Amphipyrinae</taxon>
        <taxon>Spodoptera</taxon>
    </lineage>
</organism>
<dbReference type="Proteomes" id="UP000301870">
    <property type="component" value="Chromosome 1"/>
</dbReference>
<feature type="compositionally biased region" description="Polar residues" evidence="1">
    <location>
        <begin position="25"/>
        <end position="36"/>
    </location>
</feature>
<proteinExistence type="predicted"/>
<feature type="region of interest" description="Disordered" evidence="1">
    <location>
        <begin position="1"/>
        <end position="81"/>
    </location>
</feature>
<dbReference type="KEGG" id="sliu:111348837"/>
<dbReference type="RefSeq" id="XP_022815517.1">
    <property type="nucleotide sequence ID" value="XM_022959749.1"/>
</dbReference>
<dbReference type="OrthoDB" id="7400603at2759"/>
<evidence type="ECO:0000313" key="3">
    <source>
        <dbReference type="RefSeq" id="XP_022815517.1"/>
    </source>
</evidence>
<dbReference type="AlphaFoldDB" id="A0A9J7DR41"/>
<keyword evidence="2" id="KW-1185">Reference proteome</keyword>
<evidence type="ECO:0000256" key="1">
    <source>
        <dbReference type="SAM" id="MobiDB-lite"/>
    </source>
</evidence>
<accession>A0A9J7DR41</accession>
<protein>
    <submittedName>
        <fullName evidence="3">Uncharacterized protein LOC111348837</fullName>
    </submittedName>
</protein>
<evidence type="ECO:0000313" key="2">
    <source>
        <dbReference type="Proteomes" id="UP000301870"/>
    </source>
</evidence>
<sequence length="182" mass="20483">MDFQMGDAEFPSVGLDEIISDLSETDNGTIDDQPTKLSPIAEVSSEQIMAEESNSDPKLEVPSASSSKSKNMSVNSETKPSKGIQEFVRILRPHLPRKSKSRAYKLLQNIAKGIVVESSFQRRIKKKRTRKLTYRKQTRNIKTKSLNSMRRTLRSLYGSSDSCHSNASCPRCGYTCCRITRC</sequence>
<feature type="compositionally biased region" description="Low complexity" evidence="1">
    <location>
        <begin position="63"/>
        <end position="76"/>
    </location>
</feature>
<gene>
    <name evidence="3" type="primary">LOC111348837</name>
</gene>
<name>A0A9J7DR41_SPOLT</name>
<reference evidence="3" key="1">
    <citation type="submission" date="2025-08" db="UniProtKB">
        <authorList>
            <consortium name="RefSeq"/>
        </authorList>
    </citation>
    <scope>IDENTIFICATION</scope>
    <source>
        <strain evidence="3">Ishihara</strain>
        <tissue evidence="3">Whole body</tissue>
    </source>
</reference>
<dbReference type="GeneID" id="111348837"/>